<accession>A0A0S7Y6A4</accession>
<name>A0A0S7Y6A4_UNCSA</name>
<dbReference type="AlphaFoldDB" id="A0A0S7Y6A4"/>
<evidence type="ECO:0000256" key="1">
    <source>
        <dbReference type="SAM" id="MobiDB-lite"/>
    </source>
</evidence>
<evidence type="ECO:0000313" key="2">
    <source>
        <dbReference type="EMBL" id="KPJ70301.1"/>
    </source>
</evidence>
<reference evidence="2 3" key="1">
    <citation type="journal article" date="2015" name="Microbiome">
        <title>Genomic resolution of linkages in carbon, nitrogen, and sulfur cycling among widespread estuary sediment bacteria.</title>
        <authorList>
            <person name="Baker B.J."/>
            <person name="Lazar C.S."/>
            <person name="Teske A.P."/>
            <person name="Dick G.J."/>
        </authorList>
    </citation>
    <scope>NUCLEOTIDE SEQUENCE [LARGE SCALE GENOMIC DNA]</scope>
    <source>
        <strain evidence="2">DG_54_3</strain>
    </source>
</reference>
<dbReference type="EMBL" id="LIZX01000002">
    <property type="protein sequence ID" value="KPJ70301.1"/>
    <property type="molecule type" value="Genomic_DNA"/>
</dbReference>
<organism evidence="2 3">
    <name type="scientific">candidate division WOR-1 bacterium DG_54_3</name>
    <dbReference type="NCBI Taxonomy" id="1703775"/>
    <lineage>
        <taxon>Bacteria</taxon>
        <taxon>Bacillati</taxon>
        <taxon>Saganbacteria</taxon>
    </lineage>
</organism>
<proteinExistence type="predicted"/>
<gene>
    <name evidence="2" type="ORF">AMJ44_00100</name>
</gene>
<dbReference type="Proteomes" id="UP000051861">
    <property type="component" value="Unassembled WGS sequence"/>
</dbReference>
<feature type="region of interest" description="Disordered" evidence="1">
    <location>
        <begin position="1"/>
        <end position="28"/>
    </location>
</feature>
<sequence>MWLSDQGPERLNPLVNEKKNPPGQGIRRTRNDTLEILVLCVHPLLFKRNDPAKAKSTINMIALSRRKI</sequence>
<evidence type="ECO:0000313" key="3">
    <source>
        <dbReference type="Proteomes" id="UP000051861"/>
    </source>
</evidence>
<protein>
    <submittedName>
        <fullName evidence="2">Uncharacterized protein</fullName>
    </submittedName>
</protein>
<comment type="caution">
    <text evidence="2">The sequence shown here is derived from an EMBL/GenBank/DDBJ whole genome shotgun (WGS) entry which is preliminary data.</text>
</comment>